<dbReference type="InterPro" id="IPR016156">
    <property type="entry name" value="FAD/NAD-linked_Rdtase_dimer_sf"/>
</dbReference>
<dbReference type="PRINTS" id="PR00368">
    <property type="entry name" value="FADPNR"/>
</dbReference>
<evidence type="ECO:0000259" key="7">
    <source>
        <dbReference type="Pfam" id="PF07992"/>
    </source>
</evidence>
<keyword evidence="6" id="KW-0560">Oxidoreductase</keyword>
<keyword evidence="4" id="KW-0285">Flavoprotein</keyword>
<dbReference type="InterPro" id="IPR041575">
    <property type="entry name" value="Rubredoxin_C"/>
</dbReference>
<evidence type="ECO:0000259" key="8">
    <source>
        <dbReference type="Pfam" id="PF18267"/>
    </source>
</evidence>
<gene>
    <name evidence="9" type="ORF">BaRGS_00017163</name>
</gene>
<dbReference type="Proteomes" id="UP001519460">
    <property type="component" value="Unassembled WGS sequence"/>
</dbReference>
<comment type="similarity">
    <text evidence="2">Belongs to the class-I pyridine nucleotide-disulfide oxidoreductase family. PYROXD1 subfamily.</text>
</comment>
<dbReference type="Pfam" id="PF07992">
    <property type="entry name" value="Pyr_redox_2"/>
    <property type="match status" value="2"/>
</dbReference>
<dbReference type="AlphaFoldDB" id="A0ABD0KWM1"/>
<dbReference type="Gene3D" id="3.50.50.60">
    <property type="entry name" value="FAD/NAD(P)-binding domain"/>
    <property type="match status" value="3"/>
</dbReference>
<comment type="cofactor">
    <cofactor evidence="1">
        <name>FAD</name>
        <dbReference type="ChEBI" id="CHEBI:57692"/>
    </cofactor>
</comment>
<organism evidence="9 10">
    <name type="scientific">Batillaria attramentaria</name>
    <dbReference type="NCBI Taxonomy" id="370345"/>
    <lineage>
        <taxon>Eukaryota</taxon>
        <taxon>Metazoa</taxon>
        <taxon>Spiralia</taxon>
        <taxon>Lophotrochozoa</taxon>
        <taxon>Mollusca</taxon>
        <taxon>Gastropoda</taxon>
        <taxon>Caenogastropoda</taxon>
        <taxon>Sorbeoconcha</taxon>
        <taxon>Cerithioidea</taxon>
        <taxon>Batillariidae</taxon>
        <taxon>Batillaria</taxon>
    </lineage>
</organism>
<dbReference type="SUPFAM" id="SSF51735">
    <property type="entry name" value="NAD(P)-binding Rossmann-fold domains"/>
    <property type="match status" value="1"/>
</dbReference>
<evidence type="ECO:0000256" key="2">
    <source>
        <dbReference type="ARBA" id="ARBA00008147"/>
    </source>
</evidence>
<evidence type="ECO:0000256" key="6">
    <source>
        <dbReference type="ARBA" id="ARBA00023002"/>
    </source>
</evidence>
<sequence length="493" mass="53614">MAEPWIKARFAVVGGGIAGVTCAETLAAECPDESIVLITASALIKAVTNYQKVSHTLETFDVEERPSAQVESECPSVQVLHTVVTSLESEKKILHTAAGQQISYDKLCICTGGRPKLIPGQNQNVIGIRDTESVKEFQRKLSKATRVMIVGNGGIATELVYEVEGCDVLWIIKDRSISSTFVDEGAGQFFLPHLNEEKKEAAPTVKRQKYTVGDGGSTEAQGDGTTLGGALGPDWATCRQMKGSAPVSHRVHVEYNVEVTRVMTIQEVAQAGLNPLEPESLATSMNSEWPVYVELTNGQVYGCDLVVSATGVAPHTDPFLSGNSFEVAEDGGLKVNDKLQTSVSDVFAAGDVCTASWERADLWLQMRLWTQARQMGCYAARSMVAAVKGEIISLDICFELFAHVTKFFGYKVVLLGLFNAQGLGNDYELLLRVTKGEEYVKVVLHDGRLVGAILIGETDMEETLENLALNRTDLTPFKDHLLDPAVDIDDFFD</sequence>
<comment type="caution">
    <text evidence="9">The sequence shown here is derived from an EMBL/GenBank/DDBJ whole genome shotgun (WGS) entry which is preliminary data.</text>
</comment>
<evidence type="ECO:0000256" key="1">
    <source>
        <dbReference type="ARBA" id="ARBA00001974"/>
    </source>
</evidence>
<protein>
    <recommendedName>
        <fullName evidence="3">Pyridine nucleotide-disulfide oxidoreductase domain-containing protein 1</fullName>
    </recommendedName>
</protein>
<evidence type="ECO:0000256" key="3">
    <source>
        <dbReference type="ARBA" id="ARBA00018240"/>
    </source>
</evidence>
<dbReference type="GO" id="GO:0016491">
    <property type="term" value="F:oxidoreductase activity"/>
    <property type="evidence" value="ECO:0007669"/>
    <property type="project" value="UniProtKB-KW"/>
</dbReference>
<dbReference type="Gene3D" id="3.30.390.30">
    <property type="match status" value="1"/>
</dbReference>
<dbReference type="InterPro" id="IPR036188">
    <property type="entry name" value="FAD/NAD-bd_sf"/>
</dbReference>
<dbReference type="EMBL" id="JACVVK020000113">
    <property type="protein sequence ID" value="KAK7491524.1"/>
    <property type="molecule type" value="Genomic_DNA"/>
</dbReference>
<evidence type="ECO:0000313" key="10">
    <source>
        <dbReference type="Proteomes" id="UP001519460"/>
    </source>
</evidence>
<proteinExistence type="inferred from homology"/>
<accession>A0ABD0KWM1</accession>
<evidence type="ECO:0000256" key="5">
    <source>
        <dbReference type="ARBA" id="ARBA00022827"/>
    </source>
</evidence>
<feature type="domain" description="FAD/NAD(P)-binding" evidence="7">
    <location>
        <begin position="291"/>
        <end position="376"/>
    </location>
</feature>
<dbReference type="InterPro" id="IPR036291">
    <property type="entry name" value="NAD(P)-bd_dom_sf"/>
</dbReference>
<name>A0ABD0KWM1_9CAEN</name>
<keyword evidence="5" id="KW-0274">FAD</keyword>
<feature type="domain" description="FAD/NAD(P)-binding" evidence="7">
    <location>
        <begin position="10"/>
        <end position="190"/>
    </location>
</feature>
<dbReference type="InterPro" id="IPR023753">
    <property type="entry name" value="FAD/NAD-binding_dom"/>
</dbReference>
<dbReference type="PANTHER" id="PTHR43429:SF2">
    <property type="entry name" value="PYRIDINE NUCLEOTIDE-DISULFIDE OXIDOREDUCTASE DOMAIN-CONTAINING PROTEIN 1"/>
    <property type="match status" value="1"/>
</dbReference>
<reference evidence="9 10" key="1">
    <citation type="journal article" date="2023" name="Sci. Data">
        <title>Genome assembly of the Korean intertidal mud-creeper Batillaria attramentaria.</title>
        <authorList>
            <person name="Patra A.K."/>
            <person name="Ho P.T."/>
            <person name="Jun S."/>
            <person name="Lee S.J."/>
            <person name="Kim Y."/>
            <person name="Won Y.J."/>
        </authorList>
    </citation>
    <scope>NUCLEOTIDE SEQUENCE [LARGE SCALE GENOMIC DNA]</scope>
    <source>
        <strain evidence="9">Wonlab-2016</strain>
    </source>
</reference>
<keyword evidence="10" id="KW-1185">Reference proteome</keyword>
<dbReference type="InterPro" id="IPR050260">
    <property type="entry name" value="FAD-bd_OxRdtase"/>
</dbReference>
<evidence type="ECO:0000256" key="4">
    <source>
        <dbReference type="ARBA" id="ARBA00022630"/>
    </source>
</evidence>
<dbReference type="SUPFAM" id="SSF51905">
    <property type="entry name" value="FAD/NAD(P)-binding domain"/>
    <property type="match status" value="1"/>
</dbReference>
<evidence type="ECO:0000313" key="9">
    <source>
        <dbReference type="EMBL" id="KAK7491524.1"/>
    </source>
</evidence>
<dbReference type="PANTHER" id="PTHR43429">
    <property type="entry name" value="PYRIDINE NUCLEOTIDE-DISULFIDE OXIDOREDUCTASE DOMAIN-CONTAINING"/>
    <property type="match status" value="1"/>
</dbReference>
<dbReference type="Pfam" id="PF18267">
    <property type="entry name" value="Rubredoxin_C"/>
    <property type="match status" value="1"/>
</dbReference>
<feature type="domain" description="NADH-rubredoxin oxidoreductase C-terminal" evidence="8">
    <location>
        <begin position="406"/>
        <end position="466"/>
    </location>
</feature>